<dbReference type="GO" id="GO:0009007">
    <property type="term" value="F:site-specific DNA-methyltransferase (adenine-specific) activity"/>
    <property type="evidence" value="ECO:0007669"/>
    <property type="project" value="UniProtKB-EC"/>
</dbReference>
<evidence type="ECO:0000256" key="6">
    <source>
        <dbReference type="ARBA" id="ARBA00047942"/>
    </source>
</evidence>
<comment type="caution">
    <text evidence="8">The sequence shown here is derived from an EMBL/GenBank/DDBJ whole genome shotgun (WGS) entry which is preliminary data.</text>
</comment>
<comment type="catalytic activity">
    <reaction evidence="6">
        <text>a 2'-deoxyadenosine in DNA + S-adenosyl-L-methionine = an N(6)-methyl-2'-deoxyadenosine in DNA + S-adenosyl-L-homocysteine + H(+)</text>
        <dbReference type="Rhea" id="RHEA:15197"/>
        <dbReference type="Rhea" id="RHEA-COMP:12418"/>
        <dbReference type="Rhea" id="RHEA-COMP:12419"/>
        <dbReference type="ChEBI" id="CHEBI:15378"/>
        <dbReference type="ChEBI" id="CHEBI:57856"/>
        <dbReference type="ChEBI" id="CHEBI:59789"/>
        <dbReference type="ChEBI" id="CHEBI:90615"/>
        <dbReference type="ChEBI" id="CHEBI:90616"/>
        <dbReference type="EC" id="2.1.1.72"/>
    </reaction>
</comment>
<dbReference type="SUPFAM" id="SSF53335">
    <property type="entry name" value="S-adenosyl-L-methionine-dependent methyltransferases"/>
    <property type="match status" value="1"/>
</dbReference>
<evidence type="ECO:0000256" key="4">
    <source>
        <dbReference type="ARBA" id="ARBA00022679"/>
    </source>
</evidence>
<name>A0A4Z0LES6_SALET</name>
<comment type="similarity">
    <text evidence="1">Belongs to the N(4)/N(6)-methyltransferase family.</text>
</comment>
<dbReference type="AlphaFoldDB" id="A0A4Z0LES6"/>
<dbReference type="EC" id="2.1.1.72" evidence="2"/>
<dbReference type="Proteomes" id="UP000298196">
    <property type="component" value="Unassembled WGS sequence"/>
</dbReference>
<evidence type="ECO:0000313" key="9">
    <source>
        <dbReference type="Proteomes" id="UP000298196"/>
    </source>
</evidence>
<reference evidence="8 9" key="1">
    <citation type="submission" date="2018-03" db="EMBL/GenBank/DDBJ databases">
        <title>Non-Typhoidal Salmonella genome sequencing and assembly.</title>
        <authorList>
            <person name="Matchawe C."/>
        </authorList>
    </citation>
    <scope>NUCLEOTIDE SEQUENCE [LARGE SCALE GENOMIC DNA]</scope>
    <source>
        <strain evidence="8 9">22sa</strain>
    </source>
</reference>
<accession>A0A4Z0LES6</accession>
<dbReference type="InterPro" id="IPR002941">
    <property type="entry name" value="DNA_methylase_N4/N6"/>
</dbReference>
<organism evidence="8 9">
    <name type="scientific">Salmonella enterica subsp. enterica serovar Poona</name>
    <dbReference type="NCBI Taxonomy" id="436295"/>
    <lineage>
        <taxon>Bacteria</taxon>
        <taxon>Pseudomonadati</taxon>
        <taxon>Pseudomonadota</taxon>
        <taxon>Gammaproteobacteria</taxon>
        <taxon>Enterobacterales</taxon>
        <taxon>Enterobacteriaceae</taxon>
        <taxon>Salmonella</taxon>
    </lineage>
</organism>
<keyword evidence="4 8" id="KW-0808">Transferase</keyword>
<proteinExistence type="inferred from homology"/>
<protein>
    <recommendedName>
        <fullName evidence="2">site-specific DNA-methyltransferase (adenine-specific)</fullName>
        <ecNumber evidence="2">2.1.1.72</ecNumber>
    </recommendedName>
</protein>
<dbReference type="Gene3D" id="3.40.50.150">
    <property type="entry name" value="Vaccinia Virus protein VP39"/>
    <property type="match status" value="1"/>
</dbReference>
<evidence type="ECO:0000256" key="3">
    <source>
        <dbReference type="ARBA" id="ARBA00022603"/>
    </source>
</evidence>
<dbReference type="PROSITE" id="PS00092">
    <property type="entry name" value="N6_MTASE"/>
    <property type="match status" value="1"/>
</dbReference>
<dbReference type="InterPro" id="IPR029063">
    <property type="entry name" value="SAM-dependent_MTases_sf"/>
</dbReference>
<dbReference type="InterPro" id="IPR002295">
    <property type="entry name" value="N4/N6-MTase_EcoPI_Mod-like"/>
</dbReference>
<dbReference type="GO" id="GO:0008170">
    <property type="term" value="F:N-methyltransferase activity"/>
    <property type="evidence" value="ECO:0007669"/>
    <property type="project" value="InterPro"/>
</dbReference>
<dbReference type="EMBL" id="PYKI01001929">
    <property type="protein sequence ID" value="TGD60841.1"/>
    <property type="molecule type" value="Genomic_DNA"/>
</dbReference>
<keyword evidence="9" id="KW-1185">Reference proteome</keyword>
<sequence>MQKKLSTITSGASEHENAVFSHLLTFFSRYYDNGDFISKRRYKGNTYAIPYAGEEVMLHWANKDQYYIKSGENFANYSFKLADGRKVSFKLLAADTAKDNRKDNDLDRCFVLIEPHVRTKFDDEGEEYEQEYKPVEVIKTSSIVDGKSVDTEELIIHFEYKAMKKGTKQETLVQSAISKILSDNNVQQHWVDLAKRVPTEKNPMRTELERHLTTYTQRNTADYFIHKDLGGFLTNELDFYIKNEVMNLDNFQNATDFSNIEKQFRMIQCLRGVALELITFLAQLENFQKKLWLKKKFVISNNYCITLDRVPKTLYPEVVENDAQWIQWQTLGVWDGESSRTIENLMSSLYRMVDTSLFSEPFREKILNAIDNLDNNTDGILIHSDNFQALNLLQSKYNRAVKFIYIDPPYNTNSTPILYKNEYKHSSWASLMQDRLQKGMNLLQYDGVQTVAIDDSEMVNLSTILEQTAPEHTLSRITVVHNPKGSITRNFNRTHEYALFLTREGLSGCIARTLEKNSSPRKMRRWGENSRRIDRRLSFYPIYLLNGQVVDIGSVPEEDFHPSGKNVKLSDGRIEVWPIDQDGVERRWNFGLDSIRENLDRIAAINIKGEWDLFVTHELTVPKTVWIGGEFDAGKYGNSLLINMLGEKRFDFPKSINLVKKCVLLATQSDPDALVLDYFGGSGTTAHAIIDLNREAVALGEKNRRRFILVEQGEYFDTVTKPRVLKAVYSSDWENGKPLSCDTGLSQCIKVIRLESYEDTLNNISLMKPTHDLFDALSGETRNEYLLNYMLDSESKKSLLSIDDFQHPFNYKMNIATDSVGATDSKNINLVETFNYLIGLCVNSIESNVNHGYIRIEGTLPTGERTLILWRDCDKIGYEELNKYANRFDLYAKEKTFDVIYINGDHNLPTAFTVDEEDGEIVRSLKIRQIEPEFLNLMFAEEA</sequence>
<gene>
    <name evidence="8" type="ORF">C9F07_18615</name>
</gene>
<evidence type="ECO:0000259" key="7">
    <source>
        <dbReference type="Pfam" id="PF01555"/>
    </source>
</evidence>
<dbReference type="GO" id="GO:0003677">
    <property type="term" value="F:DNA binding"/>
    <property type="evidence" value="ECO:0007669"/>
    <property type="project" value="InterPro"/>
</dbReference>
<feature type="domain" description="DNA methylase N-4/N-6" evidence="7">
    <location>
        <begin position="401"/>
        <end position="713"/>
    </location>
</feature>
<evidence type="ECO:0000256" key="1">
    <source>
        <dbReference type="ARBA" id="ARBA00006594"/>
    </source>
</evidence>
<evidence type="ECO:0000256" key="2">
    <source>
        <dbReference type="ARBA" id="ARBA00011900"/>
    </source>
</evidence>
<evidence type="ECO:0000313" key="8">
    <source>
        <dbReference type="EMBL" id="TGD60841.1"/>
    </source>
</evidence>
<keyword evidence="3 8" id="KW-0489">Methyltransferase</keyword>
<dbReference type="GO" id="GO:0032259">
    <property type="term" value="P:methylation"/>
    <property type="evidence" value="ECO:0007669"/>
    <property type="project" value="UniProtKB-KW"/>
</dbReference>
<dbReference type="Pfam" id="PF01555">
    <property type="entry name" value="N6_N4_Mtase"/>
    <property type="match status" value="1"/>
</dbReference>
<dbReference type="PRINTS" id="PR00506">
    <property type="entry name" value="D21N6MTFRASE"/>
</dbReference>
<dbReference type="InterPro" id="IPR002052">
    <property type="entry name" value="DNA_methylase_N6_adenine_CS"/>
</dbReference>
<keyword evidence="5" id="KW-0949">S-adenosyl-L-methionine</keyword>
<evidence type="ECO:0000256" key="5">
    <source>
        <dbReference type="ARBA" id="ARBA00022691"/>
    </source>
</evidence>